<dbReference type="Proteomes" id="UP000886047">
    <property type="component" value="Unassembled WGS sequence"/>
</dbReference>
<dbReference type="AlphaFoldDB" id="A0A831LWC0"/>
<name>A0A831LWC0_9BACT</name>
<feature type="non-terminal residue" evidence="1">
    <location>
        <position position="76"/>
    </location>
</feature>
<proteinExistence type="predicted"/>
<accession>A0A831LWC0</accession>
<sequence length="76" mass="8741">MKRVIIICEGPTEQEFCKDVLTPYFFKKDIFIQAPLIKKSGGGIVPWETLKKQIETHLKQEPSAIITMLIDYYGIP</sequence>
<dbReference type="EMBL" id="DSDK01000690">
    <property type="protein sequence ID" value="HDR52405.1"/>
    <property type="molecule type" value="Genomic_DNA"/>
</dbReference>
<gene>
    <name evidence="1" type="ORF">ENN90_12420</name>
</gene>
<dbReference type="InterPro" id="IPR025455">
    <property type="entry name" value="DUF4276"/>
</dbReference>
<dbReference type="Pfam" id="PF14103">
    <property type="entry name" value="DUF4276"/>
    <property type="match status" value="1"/>
</dbReference>
<organism evidence="1">
    <name type="scientific">Mariniphaga anaerophila</name>
    <dbReference type="NCBI Taxonomy" id="1484053"/>
    <lineage>
        <taxon>Bacteria</taxon>
        <taxon>Pseudomonadati</taxon>
        <taxon>Bacteroidota</taxon>
        <taxon>Bacteroidia</taxon>
        <taxon>Marinilabiliales</taxon>
        <taxon>Prolixibacteraceae</taxon>
        <taxon>Mariniphaga</taxon>
    </lineage>
</organism>
<evidence type="ECO:0000313" key="1">
    <source>
        <dbReference type="EMBL" id="HDR52405.1"/>
    </source>
</evidence>
<protein>
    <submittedName>
        <fullName evidence="1">DUF4276 family protein</fullName>
    </submittedName>
</protein>
<comment type="caution">
    <text evidence="1">The sequence shown here is derived from an EMBL/GenBank/DDBJ whole genome shotgun (WGS) entry which is preliminary data.</text>
</comment>
<reference evidence="1" key="1">
    <citation type="journal article" date="2020" name="mSystems">
        <title>Genome- and Community-Level Interaction Insights into Carbon Utilization and Element Cycling Functions of Hydrothermarchaeota in Hydrothermal Sediment.</title>
        <authorList>
            <person name="Zhou Z."/>
            <person name="Liu Y."/>
            <person name="Xu W."/>
            <person name="Pan J."/>
            <person name="Luo Z.H."/>
            <person name="Li M."/>
        </authorList>
    </citation>
    <scope>NUCLEOTIDE SEQUENCE [LARGE SCALE GENOMIC DNA]</scope>
    <source>
        <strain evidence="1">SpSt-1217</strain>
    </source>
</reference>